<protein>
    <recommendedName>
        <fullName evidence="1">Phage tail tape measure protein domain-containing protein</fullName>
    </recommendedName>
</protein>
<dbReference type="InterPro" id="IPR010090">
    <property type="entry name" value="Phage_tape_meas"/>
</dbReference>
<organism evidence="2">
    <name type="scientific">marine sediment metagenome</name>
    <dbReference type="NCBI Taxonomy" id="412755"/>
    <lineage>
        <taxon>unclassified sequences</taxon>
        <taxon>metagenomes</taxon>
        <taxon>ecological metagenomes</taxon>
    </lineage>
</organism>
<evidence type="ECO:0000259" key="1">
    <source>
        <dbReference type="Pfam" id="PF10145"/>
    </source>
</evidence>
<reference evidence="2" key="1">
    <citation type="journal article" date="2015" name="Nature">
        <title>Complex archaea that bridge the gap between prokaryotes and eukaryotes.</title>
        <authorList>
            <person name="Spang A."/>
            <person name="Saw J.H."/>
            <person name="Jorgensen S.L."/>
            <person name="Zaremba-Niedzwiedzka K."/>
            <person name="Martijn J."/>
            <person name="Lind A.E."/>
            <person name="van Eijk R."/>
            <person name="Schleper C."/>
            <person name="Guy L."/>
            <person name="Ettema T.J."/>
        </authorList>
    </citation>
    <scope>NUCLEOTIDE SEQUENCE</scope>
</reference>
<dbReference type="Pfam" id="PF10145">
    <property type="entry name" value="PhageMin_Tail"/>
    <property type="match status" value="1"/>
</dbReference>
<sequence>MAAEELKRDLADIRQFIDGIVESTQSSSTALEEFRRQLKGISEGQFVSGTAAGAQNFITEFIRSLGEAETQLIRMEATVNRIFAEPKTLGRFGGGRPVEGGRFLNQGPKPIEVDIDFDEKFLEKIERLKGQLEGIEDQDIRVAISGIEGLERLTMLYDKVLFFNKEPAHANAMGGDADLKRLDNLLGKVKGVAHEAALIEDAFRMDMKITGTEDLDEASERLMELHASTTDVKTEGGDVRIKVTGLKSAIEMKTALKELVALEKELQRVSDEGGFGQKDVGGPQEQLFGGKTVSDINRDALKLSTTFDKLADNPLFVKSLPGGANAVKNITREFEKFNFSLENIKDVSIDGSRGITRYSASILDNFGKVRTATVVTDKWGNTLQSTQKNFRNFASAIQRNVGEVVKWTVAIGLVYGTMRKLQEVITFSIEIESKLADVQVVLGKTGANLNAIFESAAVISRELSVELTGVVEGYVLAIRAAGKYADETERAHMATALLKDSMILAKLSGLDQAVALDTLVGALSQTGRELDQGQELLDKWVAVAKEANVSLATLAESFAITSTAAENVGIDLDKLNGIIAAVAEVTTLSATESGNAVRAFVSGFQTVEAERALGKYGIAVRDARGELLSFVEVIEGIVSRQQMGIISDRDVAKISESIGGGARRGAQVNAFIENYARVLTLAEVSANASGDAQESLGIKLATVESALVNLSNAFTQLSREIGERGGFLDSISSGVDLLTSLIDGIRSLIDFLGPATKALTAFAAAWLILGGIGPIKGIGGQLIPKLPQGIGIRQGIGIAGGAAGGFIDKTFLPSKQHTPTFGGQQTVGGFFGGTPAGRGLAGAGIGLLGGLISGGEPKEIGGSIAGAIAGSLIAGPVGAVIGSAMGMAMVESVELEASTIVGAFRAAVLGQPLELLIPEDDEDPDRTRVSVLGERLTASIEKGLAQVFTPIFTGTQMEISRKKATEPIQELLVERGRLKEGQLLSEEELKKQYTLLIGELLAGILDPEDAEKIFGADIESFMDLSGWLAGAQMTREEVRKAFEELNAAILEEAKKLDLETALEGTRTFERLKGVQTAIAPSVRAVGEERLAHLRQQAIRGEGGVGLKEIKDLAADLPTLQNQVSAVYAALEDSDQAVGGIENIVGSVEELTLLMLVGGQEVSTEFNRIAGDILRVQGEIEKLEDAGLGPEDRKLGPLLVDLRKLREELGLAIDVSQKGLIWADFEMPDILEVSSEFESQMDALIARAFEKSEEIMDALGLDETQREKVRSTYRQVMFDIEGELVPIDQDVPLDILQNLIREEGLGAKADSQMQVLTPDISSAEAPALRAKIKEFERILLTIPGFELEPETLGVIFSDFVTDTLHGDNLAIQLALRDLIKVNEDQLEGIFNIPEGMSAWIPFTAAMNLGSGGGGATIPEVQQELEQELPREFSDLLEASKLMGLNAFRDMERWVAAKMGQGEGGTGELPRTTEQAAGDAMQQLLPESINVSITNDIEIDIPIYIRGDIIQREVRKFLERDLIQTVARVGAGSYHQITK</sequence>
<gene>
    <name evidence="2" type="ORF">LCGC14_0482940</name>
</gene>
<feature type="domain" description="Phage tail tape measure protein" evidence="1">
    <location>
        <begin position="492"/>
        <end position="640"/>
    </location>
</feature>
<accession>A0A0F9UVX9</accession>
<proteinExistence type="predicted"/>
<dbReference type="EMBL" id="LAZR01000528">
    <property type="protein sequence ID" value="KKN65311.1"/>
    <property type="molecule type" value="Genomic_DNA"/>
</dbReference>
<evidence type="ECO:0000313" key="2">
    <source>
        <dbReference type="EMBL" id="KKN65311.1"/>
    </source>
</evidence>
<comment type="caution">
    <text evidence="2">The sequence shown here is derived from an EMBL/GenBank/DDBJ whole genome shotgun (WGS) entry which is preliminary data.</text>
</comment>
<dbReference type="NCBIfam" id="TIGR01760">
    <property type="entry name" value="tape_meas_TP901"/>
    <property type="match status" value="1"/>
</dbReference>
<name>A0A0F9UVX9_9ZZZZ</name>